<sequence length="140" mass="15272">MYADDVVGKKRAYSPNSSSECPSDSKKSRSASPKAASAVAFREKNYAPFPNLLSPRCSTENSQTPALEPAGHMTPEEHYRRMMSALNDHTSYDEQQQRLYQLATNMGIPGHEIPPRSGSASHAASRAVSQDGSRAVHKHA</sequence>
<evidence type="ECO:0000313" key="3">
    <source>
        <dbReference type="Proteomes" id="UP001239994"/>
    </source>
</evidence>
<feature type="compositionally biased region" description="Low complexity" evidence="1">
    <location>
        <begin position="30"/>
        <end position="40"/>
    </location>
</feature>
<dbReference type="EMBL" id="JAROKS010000008">
    <property type="protein sequence ID" value="KAK1801532.1"/>
    <property type="molecule type" value="Genomic_DNA"/>
</dbReference>
<feature type="compositionally biased region" description="Polar residues" evidence="1">
    <location>
        <begin position="56"/>
        <end position="65"/>
    </location>
</feature>
<name>A0AAD8ZLZ1_9TELE</name>
<dbReference type="AlphaFoldDB" id="A0AAD8ZLZ1"/>
<accession>A0AAD8ZLZ1</accession>
<reference evidence="2" key="1">
    <citation type="submission" date="2023-03" db="EMBL/GenBank/DDBJ databases">
        <title>Electrophorus voltai genome.</title>
        <authorList>
            <person name="Bian C."/>
        </authorList>
    </citation>
    <scope>NUCLEOTIDE SEQUENCE</scope>
    <source>
        <strain evidence="2">CB-2022</strain>
        <tissue evidence="2">Muscle</tissue>
    </source>
</reference>
<feature type="compositionally biased region" description="Low complexity" evidence="1">
    <location>
        <begin position="117"/>
        <end position="129"/>
    </location>
</feature>
<comment type="caution">
    <text evidence="2">The sequence shown here is derived from an EMBL/GenBank/DDBJ whole genome shotgun (WGS) entry which is preliminary data.</text>
</comment>
<evidence type="ECO:0000256" key="1">
    <source>
        <dbReference type="SAM" id="MobiDB-lite"/>
    </source>
</evidence>
<feature type="region of interest" description="Disordered" evidence="1">
    <location>
        <begin position="107"/>
        <end position="140"/>
    </location>
</feature>
<proteinExistence type="predicted"/>
<feature type="region of interest" description="Disordered" evidence="1">
    <location>
        <begin position="1"/>
        <end position="71"/>
    </location>
</feature>
<dbReference type="Proteomes" id="UP001239994">
    <property type="component" value="Unassembled WGS sequence"/>
</dbReference>
<protein>
    <submittedName>
        <fullName evidence="2">Uncharacterized protein</fullName>
    </submittedName>
</protein>
<gene>
    <name evidence="2" type="ORF">P4O66_004591</name>
</gene>
<keyword evidence="3" id="KW-1185">Reference proteome</keyword>
<evidence type="ECO:0000313" key="2">
    <source>
        <dbReference type="EMBL" id="KAK1801532.1"/>
    </source>
</evidence>
<organism evidence="2 3">
    <name type="scientific">Electrophorus voltai</name>
    <dbReference type="NCBI Taxonomy" id="2609070"/>
    <lineage>
        <taxon>Eukaryota</taxon>
        <taxon>Metazoa</taxon>
        <taxon>Chordata</taxon>
        <taxon>Craniata</taxon>
        <taxon>Vertebrata</taxon>
        <taxon>Euteleostomi</taxon>
        <taxon>Actinopterygii</taxon>
        <taxon>Neopterygii</taxon>
        <taxon>Teleostei</taxon>
        <taxon>Ostariophysi</taxon>
        <taxon>Gymnotiformes</taxon>
        <taxon>Gymnotoidei</taxon>
        <taxon>Gymnotidae</taxon>
        <taxon>Electrophorus</taxon>
    </lineage>
</organism>